<dbReference type="PANTHER" id="PTHR43557">
    <property type="entry name" value="APOPTOSIS-INDUCING FACTOR 1"/>
    <property type="match status" value="1"/>
</dbReference>
<keyword evidence="2" id="KW-0285">Flavoprotein</keyword>
<dbReference type="InterPro" id="IPR050446">
    <property type="entry name" value="FAD-oxidoreductase/Apoptosis"/>
</dbReference>
<dbReference type="Pfam" id="PF14759">
    <property type="entry name" value="Reductase_C"/>
    <property type="match status" value="1"/>
</dbReference>
<evidence type="ECO:0000313" key="8">
    <source>
        <dbReference type="Proteomes" id="UP001501758"/>
    </source>
</evidence>
<evidence type="ECO:0000256" key="1">
    <source>
        <dbReference type="ARBA" id="ARBA00001974"/>
    </source>
</evidence>
<evidence type="ECO:0000259" key="5">
    <source>
        <dbReference type="Pfam" id="PF07992"/>
    </source>
</evidence>
<dbReference type="Gene3D" id="3.50.50.60">
    <property type="entry name" value="FAD/NAD(P)-binding domain"/>
    <property type="match status" value="2"/>
</dbReference>
<accession>A0ABN1IG23</accession>
<dbReference type="EMBL" id="BAAAGE010000001">
    <property type="protein sequence ID" value="GAA0712253.1"/>
    <property type="molecule type" value="Genomic_DNA"/>
</dbReference>
<gene>
    <name evidence="7" type="ORF">GCM10009430_02480</name>
</gene>
<comment type="caution">
    <text evidence="7">The sequence shown here is derived from an EMBL/GenBank/DDBJ whole genome shotgun (WGS) entry which is preliminary data.</text>
</comment>
<feature type="domain" description="Reductase C-terminal" evidence="6">
    <location>
        <begin position="329"/>
        <end position="411"/>
    </location>
</feature>
<dbReference type="SUPFAM" id="SSF51905">
    <property type="entry name" value="FAD/NAD(P)-binding domain"/>
    <property type="match status" value="1"/>
</dbReference>
<proteinExistence type="predicted"/>
<dbReference type="InterPro" id="IPR023753">
    <property type="entry name" value="FAD/NAD-binding_dom"/>
</dbReference>
<organism evidence="7 8">
    <name type="scientific">Aquimarina litoralis</name>
    <dbReference type="NCBI Taxonomy" id="584605"/>
    <lineage>
        <taxon>Bacteria</taxon>
        <taxon>Pseudomonadati</taxon>
        <taxon>Bacteroidota</taxon>
        <taxon>Flavobacteriia</taxon>
        <taxon>Flavobacteriales</taxon>
        <taxon>Flavobacteriaceae</taxon>
        <taxon>Aquimarina</taxon>
    </lineage>
</organism>
<keyword evidence="3" id="KW-0274">FAD</keyword>
<keyword evidence="4" id="KW-0560">Oxidoreductase</keyword>
<evidence type="ECO:0000313" key="7">
    <source>
        <dbReference type="EMBL" id="GAA0712253.1"/>
    </source>
</evidence>
<evidence type="ECO:0000256" key="2">
    <source>
        <dbReference type="ARBA" id="ARBA00022630"/>
    </source>
</evidence>
<feature type="domain" description="FAD/NAD(P)-binding" evidence="5">
    <location>
        <begin position="12"/>
        <end position="310"/>
    </location>
</feature>
<dbReference type="PANTHER" id="PTHR43557:SF2">
    <property type="entry name" value="RIESKE DOMAIN-CONTAINING PROTEIN-RELATED"/>
    <property type="match status" value="1"/>
</dbReference>
<dbReference type="InterPro" id="IPR016156">
    <property type="entry name" value="FAD/NAD-linked_Rdtase_dimer_sf"/>
</dbReference>
<comment type="cofactor">
    <cofactor evidence="1">
        <name>FAD</name>
        <dbReference type="ChEBI" id="CHEBI:57692"/>
    </cofactor>
</comment>
<reference evidence="7 8" key="1">
    <citation type="journal article" date="2019" name="Int. J. Syst. Evol. Microbiol.">
        <title>The Global Catalogue of Microorganisms (GCM) 10K type strain sequencing project: providing services to taxonomists for standard genome sequencing and annotation.</title>
        <authorList>
            <consortium name="The Broad Institute Genomics Platform"/>
            <consortium name="The Broad Institute Genome Sequencing Center for Infectious Disease"/>
            <person name="Wu L."/>
            <person name="Ma J."/>
        </authorList>
    </citation>
    <scope>NUCLEOTIDE SEQUENCE [LARGE SCALE GENOMIC DNA]</scope>
    <source>
        <strain evidence="7 8">JCM 15974</strain>
    </source>
</reference>
<evidence type="ECO:0000259" key="6">
    <source>
        <dbReference type="Pfam" id="PF14759"/>
    </source>
</evidence>
<dbReference type="SUPFAM" id="SSF55424">
    <property type="entry name" value="FAD/NAD-linked reductases, dimerisation (C-terminal) domain"/>
    <property type="match status" value="1"/>
</dbReference>
<name>A0ABN1IG23_9FLAO</name>
<dbReference type="Proteomes" id="UP001501758">
    <property type="component" value="Unassembled WGS sequence"/>
</dbReference>
<dbReference type="PRINTS" id="PR00411">
    <property type="entry name" value="PNDRDTASEI"/>
</dbReference>
<dbReference type="Gene3D" id="3.30.390.30">
    <property type="match status" value="1"/>
</dbReference>
<dbReference type="InterPro" id="IPR036188">
    <property type="entry name" value="FAD/NAD-bd_sf"/>
</dbReference>
<keyword evidence="8" id="KW-1185">Reference proteome</keyword>
<evidence type="ECO:0000256" key="3">
    <source>
        <dbReference type="ARBA" id="ARBA00022827"/>
    </source>
</evidence>
<dbReference type="Pfam" id="PF07992">
    <property type="entry name" value="Pyr_redox_2"/>
    <property type="match status" value="1"/>
</dbReference>
<dbReference type="InterPro" id="IPR028202">
    <property type="entry name" value="Reductase_C"/>
</dbReference>
<sequence length="419" mass="46915">MLNENTKVPICLVIGASHAGVNFAFSLRKQGWTGSIIIFDKDPETPYHRPSLSKSYLTSADETNNNLLKSLESYEKENITLRLGVFVKKIDRINNTVITEDGAIHKYDKLVIATGARPLIPPIKGLDKATEVYTLRTAYDATTIRRKVKEDTNKRVLIIGGGYIGLEIAASLRKLGTSVTILERESRILARVTSPMMSQFFYDVHTLNGAQIHTNKNVSSITSINYTNTITCDDSTSYEAELIILGTGIIVNTELAKDAGVQIENGIKVNQACQTNDKDIYAIGDCTFHHNPHYNLFVRLESVQNAVDQAKIAAASICGKEVVYNSIPWFWSDQYDIKLQMVGLPFDCNETIIRNEEETTYKFSIWYFHNDELLAVDAINNAKAYVLGTKSIKEHLKINKTNLRDSSLKLNLANLILKK</sequence>
<evidence type="ECO:0000256" key="4">
    <source>
        <dbReference type="ARBA" id="ARBA00023002"/>
    </source>
</evidence>
<dbReference type="RefSeq" id="WP_343909710.1">
    <property type="nucleotide sequence ID" value="NZ_BAAAGE010000001.1"/>
</dbReference>
<dbReference type="PRINTS" id="PR00368">
    <property type="entry name" value="FADPNR"/>
</dbReference>
<protein>
    <submittedName>
        <fullName evidence="7">FAD-dependent oxidoreductase</fullName>
    </submittedName>
</protein>